<dbReference type="GO" id="GO:0008270">
    <property type="term" value="F:zinc ion binding"/>
    <property type="evidence" value="ECO:0007669"/>
    <property type="project" value="UniProtKB-KW"/>
</dbReference>
<evidence type="ECO:0000256" key="9">
    <source>
        <dbReference type="RuleBase" id="RU369094"/>
    </source>
</evidence>
<dbReference type="Proteomes" id="UP000834106">
    <property type="component" value="Chromosome 20"/>
</dbReference>
<feature type="domain" description="Dof-type" evidence="11">
    <location>
        <begin position="42"/>
        <end position="96"/>
    </location>
</feature>
<dbReference type="GO" id="GO:0003677">
    <property type="term" value="F:DNA binding"/>
    <property type="evidence" value="ECO:0007669"/>
    <property type="project" value="UniProtKB-UniRule"/>
</dbReference>
<keyword evidence="2 8" id="KW-0863">Zinc-finger</keyword>
<evidence type="ECO:0000256" key="3">
    <source>
        <dbReference type="ARBA" id="ARBA00022833"/>
    </source>
</evidence>
<keyword evidence="13" id="KW-1185">Reference proteome</keyword>
<keyword evidence="7 8" id="KW-0539">Nucleus</keyword>
<comment type="function">
    <text evidence="9">Transcription factor that binds specifically to a 5'-AA[AG]G-3' consensus core sequence.</text>
</comment>
<evidence type="ECO:0000256" key="4">
    <source>
        <dbReference type="ARBA" id="ARBA00023015"/>
    </source>
</evidence>
<protein>
    <recommendedName>
        <fullName evidence="9">Dof zinc finger protein</fullName>
    </recommendedName>
</protein>
<evidence type="ECO:0000256" key="7">
    <source>
        <dbReference type="ARBA" id="ARBA00023242"/>
    </source>
</evidence>
<dbReference type="PROSITE" id="PS50884">
    <property type="entry name" value="ZF_DOF_2"/>
    <property type="match status" value="1"/>
</dbReference>
<keyword evidence="1 9" id="KW-0479">Metal-binding</keyword>
<accession>A0AAD2AAB9</accession>
<dbReference type="PROSITE" id="PS01361">
    <property type="entry name" value="ZF_DOF_1"/>
    <property type="match status" value="1"/>
</dbReference>
<feature type="region of interest" description="Disordered" evidence="10">
    <location>
        <begin position="86"/>
        <end position="114"/>
    </location>
</feature>
<keyword evidence="6 9" id="KW-0804">Transcription</keyword>
<dbReference type="PANTHER" id="PTHR31992">
    <property type="entry name" value="DOF ZINC FINGER PROTEIN DOF1.4-RELATED"/>
    <property type="match status" value="1"/>
</dbReference>
<evidence type="ECO:0000256" key="1">
    <source>
        <dbReference type="ARBA" id="ARBA00022723"/>
    </source>
</evidence>
<keyword evidence="5 8" id="KW-0238">DNA-binding</keyword>
<keyword evidence="4 9" id="KW-0805">Transcription regulation</keyword>
<dbReference type="AlphaFoldDB" id="A0AAD2AAB9"/>
<name>A0AAD2AAB9_9LAMI</name>
<dbReference type="GO" id="GO:0003700">
    <property type="term" value="F:DNA-binding transcription factor activity"/>
    <property type="evidence" value="ECO:0007669"/>
    <property type="project" value="UniProtKB-UniRule"/>
</dbReference>
<comment type="subcellular location">
    <subcellularLocation>
        <location evidence="8 9">Nucleus</location>
    </subcellularLocation>
</comment>
<feature type="compositionally biased region" description="Low complexity" evidence="10">
    <location>
        <begin position="98"/>
        <end position="114"/>
    </location>
</feature>
<dbReference type="GO" id="GO:0005634">
    <property type="term" value="C:nucleus"/>
    <property type="evidence" value="ECO:0007669"/>
    <property type="project" value="UniProtKB-SubCell"/>
</dbReference>
<evidence type="ECO:0000313" key="13">
    <source>
        <dbReference type="Proteomes" id="UP000834106"/>
    </source>
</evidence>
<dbReference type="InterPro" id="IPR045174">
    <property type="entry name" value="Dof"/>
</dbReference>
<evidence type="ECO:0000256" key="10">
    <source>
        <dbReference type="SAM" id="MobiDB-lite"/>
    </source>
</evidence>
<evidence type="ECO:0000313" key="12">
    <source>
        <dbReference type="EMBL" id="CAI9783844.1"/>
    </source>
</evidence>
<evidence type="ECO:0000256" key="5">
    <source>
        <dbReference type="ARBA" id="ARBA00023125"/>
    </source>
</evidence>
<dbReference type="EMBL" id="OU503055">
    <property type="protein sequence ID" value="CAI9783844.1"/>
    <property type="molecule type" value="Genomic_DNA"/>
</dbReference>
<dbReference type="PANTHER" id="PTHR31992:SF97">
    <property type="entry name" value="DOF ZINC FINGER PROTEIN"/>
    <property type="match status" value="1"/>
</dbReference>
<feature type="region of interest" description="Disordered" evidence="10">
    <location>
        <begin position="1"/>
        <end position="26"/>
    </location>
</feature>
<evidence type="ECO:0000256" key="8">
    <source>
        <dbReference type="PROSITE-ProRule" id="PRU00071"/>
    </source>
</evidence>
<evidence type="ECO:0000256" key="2">
    <source>
        <dbReference type="ARBA" id="ARBA00022771"/>
    </source>
</evidence>
<evidence type="ECO:0000259" key="11">
    <source>
        <dbReference type="PROSITE" id="PS50884"/>
    </source>
</evidence>
<sequence>MGLSSTEVSGYLLQPGEVEPPEPPSMRWHKQLRQQQQSMAPIKCPRCDSTKTKFCYYNNYNKSQPRHFCKACKRHWTKGGTLRNVPVGGGHKNKRLKTTNATTSTGTTPTTTSAATSNSMLEKSMMGTFTTGSNIPGPLIQDTEYIFPSLSSFDCNSSLINPSFYDQSLSGYDYAENTYTLGESTITTVIPTMNMAWSGGPGPNTSTAFDIPNYWNWKETDVLTSTRDLNIDWYDPEIDP</sequence>
<reference evidence="12" key="1">
    <citation type="submission" date="2023-05" db="EMBL/GenBank/DDBJ databases">
        <authorList>
            <person name="Huff M."/>
        </authorList>
    </citation>
    <scope>NUCLEOTIDE SEQUENCE</scope>
</reference>
<organism evidence="12 13">
    <name type="scientific">Fraxinus pennsylvanica</name>
    <dbReference type="NCBI Taxonomy" id="56036"/>
    <lineage>
        <taxon>Eukaryota</taxon>
        <taxon>Viridiplantae</taxon>
        <taxon>Streptophyta</taxon>
        <taxon>Embryophyta</taxon>
        <taxon>Tracheophyta</taxon>
        <taxon>Spermatophyta</taxon>
        <taxon>Magnoliopsida</taxon>
        <taxon>eudicotyledons</taxon>
        <taxon>Gunneridae</taxon>
        <taxon>Pentapetalae</taxon>
        <taxon>asterids</taxon>
        <taxon>lamiids</taxon>
        <taxon>Lamiales</taxon>
        <taxon>Oleaceae</taxon>
        <taxon>Oleeae</taxon>
        <taxon>Fraxinus</taxon>
    </lineage>
</organism>
<keyword evidence="3 9" id="KW-0862">Zinc</keyword>
<proteinExistence type="predicted"/>
<gene>
    <name evidence="12" type="ORF">FPE_LOCUS31274</name>
</gene>
<dbReference type="Pfam" id="PF02701">
    <property type="entry name" value="Zn_ribbon_Dof"/>
    <property type="match status" value="1"/>
</dbReference>
<evidence type="ECO:0000256" key="6">
    <source>
        <dbReference type="ARBA" id="ARBA00023163"/>
    </source>
</evidence>
<dbReference type="InterPro" id="IPR003851">
    <property type="entry name" value="Znf_Dof"/>
</dbReference>